<dbReference type="PANTHER" id="PTHR46971">
    <property type="entry name" value="CALCINEURIN B SUBUNIT (PROTEIN PHOSPHATASE 2B REGULATORY SUBUNIT)-LIKE PROTEIN"/>
    <property type="match status" value="1"/>
</dbReference>
<sequence length="116" mass="13224">MKFLFFVWTRLYCQPEAICLCAKERRNQRQLHATPLREEKKNRAPADTAVLTLNPGPGPRSSAITPQEILALHNRFCQLDRNSGGFISVDEFMSVPDEFNFVAVIFKAYDSDCNEA</sequence>
<dbReference type="PROSITE" id="PS00018">
    <property type="entry name" value="EF_HAND_1"/>
    <property type="match status" value="1"/>
</dbReference>
<comment type="caution">
    <text evidence="4">The sequence shown here is derived from an EMBL/GenBank/DDBJ whole genome shotgun (WGS) entry which is preliminary data.</text>
</comment>
<dbReference type="InterPro" id="IPR002048">
    <property type="entry name" value="EF_hand_dom"/>
</dbReference>
<name>A0A833QXQ5_9POAL</name>
<evidence type="ECO:0000313" key="5">
    <source>
        <dbReference type="Proteomes" id="UP000623129"/>
    </source>
</evidence>
<dbReference type="AlphaFoldDB" id="A0A833QXQ5"/>
<keyword evidence="5" id="KW-1185">Reference proteome</keyword>
<feature type="domain" description="EF-hand" evidence="3">
    <location>
        <begin position="67"/>
        <end position="102"/>
    </location>
</feature>
<dbReference type="InterPro" id="IPR011992">
    <property type="entry name" value="EF-hand-dom_pair"/>
</dbReference>
<feature type="region of interest" description="Disordered" evidence="2">
    <location>
        <begin position="32"/>
        <end position="61"/>
    </location>
</feature>
<dbReference type="PANTHER" id="PTHR46971:SF4">
    <property type="entry name" value="OS08G0442300 PROTEIN"/>
    <property type="match status" value="1"/>
</dbReference>
<evidence type="ECO:0000256" key="2">
    <source>
        <dbReference type="SAM" id="MobiDB-lite"/>
    </source>
</evidence>
<protein>
    <recommendedName>
        <fullName evidence="3">EF-hand domain-containing protein</fullName>
    </recommendedName>
</protein>
<evidence type="ECO:0000259" key="3">
    <source>
        <dbReference type="PROSITE" id="PS50222"/>
    </source>
</evidence>
<proteinExistence type="predicted"/>
<accession>A0A833QXQ5</accession>
<dbReference type="InterPro" id="IPR018247">
    <property type="entry name" value="EF_Hand_1_Ca_BS"/>
</dbReference>
<dbReference type="OrthoDB" id="10591799at2759"/>
<dbReference type="PROSITE" id="PS50222">
    <property type="entry name" value="EF_HAND_2"/>
    <property type="match status" value="1"/>
</dbReference>
<dbReference type="GO" id="GO:0005509">
    <property type="term" value="F:calcium ion binding"/>
    <property type="evidence" value="ECO:0007669"/>
    <property type="project" value="InterPro"/>
</dbReference>
<organism evidence="4 5">
    <name type="scientific">Carex littledalei</name>
    <dbReference type="NCBI Taxonomy" id="544730"/>
    <lineage>
        <taxon>Eukaryota</taxon>
        <taxon>Viridiplantae</taxon>
        <taxon>Streptophyta</taxon>
        <taxon>Embryophyta</taxon>
        <taxon>Tracheophyta</taxon>
        <taxon>Spermatophyta</taxon>
        <taxon>Magnoliopsida</taxon>
        <taxon>Liliopsida</taxon>
        <taxon>Poales</taxon>
        <taxon>Cyperaceae</taxon>
        <taxon>Cyperoideae</taxon>
        <taxon>Cariceae</taxon>
        <taxon>Carex</taxon>
        <taxon>Carex subgen. Euthyceras</taxon>
    </lineage>
</organism>
<keyword evidence="1" id="KW-0106">Calcium</keyword>
<dbReference type="SUPFAM" id="SSF47473">
    <property type="entry name" value="EF-hand"/>
    <property type="match status" value="1"/>
</dbReference>
<dbReference type="EMBL" id="SWLB01000018">
    <property type="protein sequence ID" value="KAF3326661.1"/>
    <property type="molecule type" value="Genomic_DNA"/>
</dbReference>
<evidence type="ECO:0000256" key="1">
    <source>
        <dbReference type="ARBA" id="ARBA00022837"/>
    </source>
</evidence>
<gene>
    <name evidence="4" type="ORF">FCM35_KLT08291</name>
</gene>
<evidence type="ECO:0000313" key="4">
    <source>
        <dbReference type="EMBL" id="KAF3326661.1"/>
    </source>
</evidence>
<dbReference type="Proteomes" id="UP000623129">
    <property type="component" value="Unassembled WGS sequence"/>
</dbReference>
<reference evidence="4" key="1">
    <citation type="submission" date="2020-01" db="EMBL/GenBank/DDBJ databases">
        <title>Genome sequence of Kobresia littledalei, the first chromosome-level genome in the family Cyperaceae.</title>
        <authorList>
            <person name="Qu G."/>
        </authorList>
    </citation>
    <scope>NUCLEOTIDE SEQUENCE</scope>
    <source>
        <strain evidence="4">C.B.Clarke</strain>
        <tissue evidence="4">Leaf</tissue>
    </source>
</reference>
<feature type="compositionally biased region" description="Basic and acidic residues" evidence="2">
    <location>
        <begin position="35"/>
        <end position="44"/>
    </location>
</feature>
<dbReference type="Gene3D" id="1.10.238.10">
    <property type="entry name" value="EF-hand"/>
    <property type="match status" value="1"/>
</dbReference>